<evidence type="ECO:0000313" key="7">
    <source>
        <dbReference type="Proteomes" id="UP001597308"/>
    </source>
</evidence>
<sequence>MSLTLWCVLIAGLMPALTVGLAKWSDRSFDNANPRGWADDATGWRRRAIAAQQNGFEAFPFFAAAGLVATTQGADAMTADLLAVAFIASRIAYVACYLANQPTLRSGVWSAGLLATLALFTSPAWS</sequence>
<organism evidence="6 7">
    <name type="scientific">Methylopila henanensis</name>
    <dbReference type="NCBI Taxonomy" id="873516"/>
    <lineage>
        <taxon>Bacteria</taxon>
        <taxon>Pseudomonadati</taxon>
        <taxon>Pseudomonadota</taxon>
        <taxon>Alphaproteobacteria</taxon>
        <taxon>Hyphomicrobiales</taxon>
        <taxon>Methylopilaceae</taxon>
        <taxon>Methylopila</taxon>
    </lineage>
</organism>
<proteinExistence type="predicted"/>
<keyword evidence="2 5" id="KW-0812">Transmembrane</keyword>
<dbReference type="PANTHER" id="PTHR35371">
    <property type="entry name" value="INNER MEMBRANE PROTEIN"/>
    <property type="match status" value="1"/>
</dbReference>
<feature type="transmembrane region" description="Helical" evidence="5">
    <location>
        <begin position="81"/>
        <end position="100"/>
    </location>
</feature>
<dbReference type="Gene3D" id="1.20.120.550">
    <property type="entry name" value="Membrane associated eicosanoid/glutathione metabolism-like domain"/>
    <property type="match status" value="1"/>
</dbReference>
<evidence type="ECO:0000256" key="2">
    <source>
        <dbReference type="ARBA" id="ARBA00022692"/>
    </source>
</evidence>
<accession>A0ABW4K9J0</accession>
<dbReference type="InterPro" id="IPR023352">
    <property type="entry name" value="MAPEG-like_dom_sf"/>
</dbReference>
<dbReference type="Pfam" id="PF01124">
    <property type="entry name" value="MAPEG"/>
    <property type="match status" value="1"/>
</dbReference>
<dbReference type="Proteomes" id="UP001597308">
    <property type="component" value="Unassembled WGS sequence"/>
</dbReference>
<protein>
    <submittedName>
        <fullName evidence="6">MAPEG family protein</fullName>
    </submittedName>
</protein>
<gene>
    <name evidence="6" type="ORF">ACFSCV_17755</name>
</gene>
<evidence type="ECO:0000256" key="1">
    <source>
        <dbReference type="ARBA" id="ARBA00004370"/>
    </source>
</evidence>
<feature type="transmembrane region" description="Helical" evidence="5">
    <location>
        <begin position="107"/>
        <end position="125"/>
    </location>
</feature>
<comment type="subcellular location">
    <subcellularLocation>
        <location evidence="1">Membrane</location>
    </subcellularLocation>
</comment>
<dbReference type="SUPFAM" id="SSF161084">
    <property type="entry name" value="MAPEG domain-like"/>
    <property type="match status" value="1"/>
</dbReference>
<keyword evidence="7" id="KW-1185">Reference proteome</keyword>
<keyword evidence="4 5" id="KW-0472">Membrane</keyword>
<dbReference type="RefSeq" id="WP_378800913.1">
    <property type="nucleotide sequence ID" value="NZ_JBHUER010000011.1"/>
</dbReference>
<evidence type="ECO:0000313" key="6">
    <source>
        <dbReference type="EMBL" id="MFD1704855.1"/>
    </source>
</evidence>
<reference evidence="7" key="1">
    <citation type="journal article" date="2019" name="Int. J. Syst. Evol. Microbiol.">
        <title>The Global Catalogue of Microorganisms (GCM) 10K type strain sequencing project: providing services to taxonomists for standard genome sequencing and annotation.</title>
        <authorList>
            <consortium name="The Broad Institute Genomics Platform"/>
            <consortium name="The Broad Institute Genome Sequencing Center for Infectious Disease"/>
            <person name="Wu L."/>
            <person name="Ma J."/>
        </authorList>
    </citation>
    <scope>NUCLEOTIDE SEQUENCE [LARGE SCALE GENOMIC DNA]</scope>
    <source>
        <strain evidence="7">KCTC 23707</strain>
    </source>
</reference>
<name>A0ABW4K9J0_9HYPH</name>
<keyword evidence="3 5" id="KW-1133">Transmembrane helix</keyword>
<dbReference type="PANTHER" id="PTHR35371:SF1">
    <property type="entry name" value="BLR7753 PROTEIN"/>
    <property type="match status" value="1"/>
</dbReference>
<dbReference type="EMBL" id="JBHUER010000011">
    <property type="protein sequence ID" value="MFD1704855.1"/>
    <property type="molecule type" value="Genomic_DNA"/>
</dbReference>
<evidence type="ECO:0000256" key="3">
    <source>
        <dbReference type="ARBA" id="ARBA00022989"/>
    </source>
</evidence>
<comment type="caution">
    <text evidence="6">The sequence shown here is derived from an EMBL/GenBank/DDBJ whole genome shotgun (WGS) entry which is preliminary data.</text>
</comment>
<evidence type="ECO:0000256" key="4">
    <source>
        <dbReference type="ARBA" id="ARBA00023136"/>
    </source>
</evidence>
<dbReference type="InterPro" id="IPR001129">
    <property type="entry name" value="Membr-assoc_MAPEG"/>
</dbReference>
<evidence type="ECO:0000256" key="5">
    <source>
        <dbReference type="SAM" id="Phobius"/>
    </source>
</evidence>